<dbReference type="PANTHER" id="PTHR34857:SF2">
    <property type="entry name" value="SLL0384 PROTEIN"/>
    <property type="match status" value="1"/>
</dbReference>
<sequence>MKNYIRSFFEEVALIMDMLNIHNPNPKLDPLILFVVSVILSFQASFTTNIVGLIIPLTYSLILIFVLKLDHRIIARIELFVLFIGLVVSFPLLFTRSGNINGLYDLNGSITFMGIYSFAKLLMRVTLSPLPLLVAIAYLGWTNVLKAMSRFKAVRNVVSYIALTTVLIPRIIRYSIQLIIARDARNVKNSYSNIWRSLSAIVGDTLIHSHNYADKLQYAYTARTIGCFKTYSGKIRLNIATLFFMFLSILAITWETVAMLYGSY</sequence>
<dbReference type="PANTHER" id="PTHR34857">
    <property type="entry name" value="SLL0384 PROTEIN"/>
    <property type="match status" value="1"/>
</dbReference>
<dbReference type="eggNOG" id="arCOG02250">
    <property type="taxonomic scope" value="Archaea"/>
</dbReference>
<dbReference type="HOGENOM" id="CLU_1052187_0_0_2"/>
<name>A3DKF8_STAMF</name>
<dbReference type="EMBL" id="CP000575">
    <property type="protein sequence ID" value="ABN69118.1"/>
    <property type="molecule type" value="Genomic_DNA"/>
</dbReference>
<reference evidence="8" key="1">
    <citation type="journal article" date="2009" name="BMC Genomics">
        <title>The complete genome sequence of Staphylothermus marinus reveals differences in sulfur metabolism among heterotrophic Crenarchaeota.</title>
        <authorList>
            <person name="Anderson I.J."/>
            <person name="Dharmarajan L."/>
            <person name="Rodriguez J."/>
            <person name="Hooper S."/>
            <person name="Porat I."/>
            <person name="Ulrich L.E."/>
            <person name="Elkins J.G."/>
            <person name="Mavromatis K."/>
            <person name="Sun H."/>
            <person name="Land M."/>
            <person name="Lapidus A."/>
            <person name="Lucas S."/>
            <person name="Barry K."/>
            <person name="Huber H."/>
            <person name="Zhulin I.B."/>
            <person name="Whitman W.B."/>
            <person name="Mukhopadhyay B."/>
            <person name="Woese C."/>
            <person name="Bristow J."/>
            <person name="Kyrpides N."/>
        </authorList>
    </citation>
    <scope>NUCLEOTIDE SEQUENCE [LARGE SCALE GENOMIC DNA]</scope>
    <source>
        <strain evidence="8">ATCC 43588 / DSM 3639 / JCM 9404 / F1</strain>
    </source>
</reference>
<feature type="transmembrane region" description="Helical" evidence="6">
    <location>
        <begin position="79"/>
        <end position="95"/>
    </location>
</feature>
<keyword evidence="2" id="KW-1003">Cell membrane</keyword>
<keyword evidence="8" id="KW-1185">Reference proteome</keyword>
<dbReference type="AlphaFoldDB" id="A3DKF8"/>
<evidence type="ECO:0000256" key="6">
    <source>
        <dbReference type="SAM" id="Phobius"/>
    </source>
</evidence>
<evidence type="ECO:0000256" key="1">
    <source>
        <dbReference type="ARBA" id="ARBA00004141"/>
    </source>
</evidence>
<protein>
    <submittedName>
        <fullName evidence="7">Cobalt transport protein</fullName>
    </submittedName>
</protein>
<gene>
    <name evidence="7" type="ordered locus">Smar_0004</name>
</gene>
<dbReference type="STRING" id="399550.Smar_0004"/>
<keyword evidence="4 6" id="KW-1133">Transmembrane helix</keyword>
<keyword evidence="3 6" id="KW-0812">Transmembrane</keyword>
<dbReference type="CDD" id="cd16914">
    <property type="entry name" value="EcfT"/>
    <property type="match status" value="1"/>
</dbReference>
<feature type="transmembrane region" description="Helical" evidence="6">
    <location>
        <begin position="239"/>
        <end position="261"/>
    </location>
</feature>
<dbReference type="RefSeq" id="WP_011838309.1">
    <property type="nucleotide sequence ID" value="NC_009033.1"/>
</dbReference>
<reference evidence="7 8" key="2">
    <citation type="journal article" date="2009" name="Stand. Genomic Sci.">
        <title>Complete genome sequence of Staphylothermus marinus Stetter and Fiala 1986 type strain F1.</title>
        <authorList>
            <person name="Anderson I.J."/>
            <person name="Sun H."/>
            <person name="Lapidus A."/>
            <person name="Copeland A."/>
            <person name="Glavina Del Rio T."/>
            <person name="Tice H."/>
            <person name="Dalin E."/>
            <person name="Lucas S."/>
            <person name="Barry K."/>
            <person name="Land M."/>
            <person name="Richardson P."/>
            <person name="Huber H."/>
            <person name="Kyrpides N.C."/>
        </authorList>
    </citation>
    <scope>NUCLEOTIDE SEQUENCE [LARGE SCALE GENOMIC DNA]</scope>
    <source>
        <strain evidence="8">ATCC 43588 / DSM 3639 / JCM 9404 / F1</strain>
    </source>
</reference>
<evidence type="ECO:0000313" key="8">
    <source>
        <dbReference type="Proteomes" id="UP000000254"/>
    </source>
</evidence>
<dbReference type="KEGG" id="smr:Smar_0004"/>
<comment type="subcellular location">
    <subcellularLocation>
        <location evidence="1">Membrane</location>
        <topology evidence="1">Multi-pass membrane protein</topology>
    </subcellularLocation>
</comment>
<organism evidence="7 8">
    <name type="scientific">Staphylothermus marinus (strain ATCC 43588 / DSM 3639 / JCM 9404 / F1)</name>
    <dbReference type="NCBI Taxonomy" id="399550"/>
    <lineage>
        <taxon>Archaea</taxon>
        <taxon>Thermoproteota</taxon>
        <taxon>Thermoprotei</taxon>
        <taxon>Desulfurococcales</taxon>
        <taxon>Desulfurococcaceae</taxon>
        <taxon>Staphylothermus</taxon>
    </lineage>
</organism>
<evidence type="ECO:0000256" key="4">
    <source>
        <dbReference type="ARBA" id="ARBA00022989"/>
    </source>
</evidence>
<dbReference type="GeneID" id="4907244"/>
<dbReference type="Proteomes" id="UP000000254">
    <property type="component" value="Chromosome"/>
</dbReference>
<feature type="transmembrane region" description="Helical" evidence="6">
    <location>
        <begin position="50"/>
        <end position="67"/>
    </location>
</feature>
<feature type="transmembrane region" description="Helical" evidence="6">
    <location>
        <begin position="115"/>
        <end position="141"/>
    </location>
</feature>
<dbReference type="InterPro" id="IPR003339">
    <property type="entry name" value="ABC/ECF_trnsptr_transmembrane"/>
</dbReference>
<evidence type="ECO:0000256" key="2">
    <source>
        <dbReference type="ARBA" id="ARBA00022475"/>
    </source>
</evidence>
<keyword evidence="5 6" id="KW-0472">Membrane</keyword>
<accession>A3DKF8</accession>
<evidence type="ECO:0000313" key="7">
    <source>
        <dbReference type="EMBL" id="ABN69118.1"/>
    </source>
</evidence>
<dbReference type="InterPro" id="IPR051611">
    <property type="entry name" value="ECF_transporter_component"/>
</dbReference>
<evidence type="ECO:0000256" key="3">
    <source>
        <dbReference type="ARBA" id="ARBA00022692"/>
    </source>
</evidence>
<dbReference type="GO" id="GO:0005886">
    <property type="term" value="C:plasma membrane"/>
    <property type="evidence" value="ECO:0007669"/>
    <property type="project" value="UniProtKB-ARBA"/>
</dbReference>
<proteinExistence type="predicted"/>
<evidence type="ECO:0000256" key="5">
    <source>
        <dbReference type="ARBA" id="ARBA00023136"/>
    </source>
</evidence>